<evidence type="ECO:0000313" key="2">
    <source>
        <dbReference type="Proteomes" id="UP000281553"/>
    </source>
</evidence>
<dbReference type="EMBL" id="UYRU01064542">
    <property type="protein sequence ID" value="VDN16069.1"/>
    <property type="molecule type" value="Genomic_DNA"/>
</dbReference>
<accession>A0A3P7P6S2</accession>
<proteinExistence type="predicted"/>
<name>A0A3P7P6S2_DIBLA</name>
<reference evidence="1 2" key="1">
    <citation type="submission" date="2018-11" db="EMBL/GenBank/DDBJ databases">
        <authorList>
            <consortium name="Pathogen Informatics"/>
        </authorList>
    </citation>
    <scope>NUCLEOTIDE SEQUENCE [LARGE SCALE GENOMIC DNA]</scope>
</reference>
<sequence>MVVEDSWVTLVFPLTGQRTGALRVRLAVGTAAQITNLIVADKRATDLPFTEKTNSSSVGWTCLDFIQWPPEASVGGALRGSDDLGTSFGVEHNLDIAIHSLKDFSPRLSETLSREFGDRFPWNDYKKGASIISSQTNAHPMRVSPPGSLDTVNCRFTVAETTAADGDQYWHHTVSHRFTARSSDFSEKAKAIHLVDGNAFLNWLGGRTSRWFLRAVFVSSPRRLI</sequence>
<protein>
    <submittedName>
        <fullName evidence="1">Uncharacterized protein</fullName>
    </submittedName>
</protein>
<dbReference type="AlphaFoldDB" id="A0A3P7P6S2"/>
<dbReference type="OrthoDB" id="79771at2759"/>
<organism evidence="1 2">
    <name type="scientific">Dibothriocephalus latus</name>
    <name type="common">Fish tapeworm</name>
    <name type="synonym">Diphyllobothrium latum</name>
    <dbReference type="NCBI Taxonomy" id="60516"/>
    <lineage>
        <taxon>Eukaryota</taxon>
        <taxon>Metazoa</taxon>
        <taxon>Spiralia</taxon>
        <taxon>Lophotrochozoa</taxon>
        <taxon>Platyhelminthes</taxon>
        <taxon>Cestoda</taxon>
        <taxon>Eucestoda</taxon>
        <taxon>Diphyllobothriidea</taxon>
        <taxon>Diphyllobothriidae</taxon>
        <taxon>Dibothriocephalus</taxon>
    </lineage>
</organism>
<evidence type="ECO:0000313" key="1">
    <source>
        <dbReference type="EMBL" id="VDN16069.1"/>
    </source>
</evidence>
<dbReference type="Proteomes" id="UP000281553">
    <property type="component" value="Unassembled WGS sequence"/>
</dbReference>
<keyword evidence="2" id="KW-1185">Reference proteome</keyword>
<gene>
    <name evidence="1" type="ORF">DILT_LOCUS11900</name>
</gene>